<gene>
    <name evidence="8 9" type="primary">panC</name>
    <name evidence="9" type="ORF">QP029_04445</name>
</gene>
<feature type="binding site" evidence="8">
    <location>
        <position position="56"/>
    </location>
    <ligand>
        <name>(R)-pantoate</name>
        <dbReference type="ChEBI" id="CHEBI:15980"/>
    </ligand>
</feature>
<keyword evidence="8" id="KW-0963">Cytoplasm</keyword>
<dbReference type="Gene3D" id="3.40.50.620">
    <property type="entry name" value="HUPs"/>
    <property type="match status" value="1"/>
</dbReference>
<comment type="subcellular location">
    <subcellularLocation>
        <location evidence="8">Cytoplasm</location>
    </subcellularLocation>
</comment>
<evidence type="ECO:0000256" key="6">
    <source>
        <dbReference type="ARBA" id="ARBA00022840"/>
    </source>
</evidence>
<comment type="catalytic activity">
    <reaction evidence="7 8">
        <text>(R)-pantoate + beta-alanine + ATP = (R)-pantothenate + AMP + diphosphate + H(+)</text>
        <dbReference type="Rhea" id="RHEA:10912"/>
        <dbReference type="ChEBI" id="CHEBI:15378"/>
        <dbReference type="ChEBI" id="CHEBI:15980"/>
        <dbReference type="ChEBI" id="CHEBI:29032"/>
        <dbReference type="ChEBI" id="CHEBI:30616"/>
        <dbReference type="ChEBI" id="CHEBI:33019"/>
        <dbReference type="ChEBI" id="CHEBI:57966"/>
        <dbReference type="ChEBI" id="CHEBI:456215"/>
        <dbReference type="EC" id="6.3.2.1"/>
    </reaction>
</comment>
<dbReference type="NCBIfam" id="TIGR00018">
    <property type="entry name" value="panC"/>
    <property type="match status" value="1"/>
</dbReference>
<feature type="binding site" evidence="8">
    <location>
        <position position="56"/>
    </location>
    <ligand>
        <name>beta-alanine</name>
        <dbReference type="ChEBI" id="CHEBI:57966"/>
    </ligand>
</feature>
<feature type="binding site" evidence="8">
    <location>
        <position position="152"/>
    </location>
    <ligand>
        <name>(R)-pantoate</name>
        <dbReference type="ChEBI" id="CHEBI:15980"/>
    </ligand>
</feature>
<evidence type="ECO:0000256" key="1">
    <source>
        <dbReference type="ARBA" id="ARBA00004990"/>
    </source>
</evidence>
<protein>
    <recommendedName>
        <fullName evidence="8">Pantothenate synthetase</fullName>
        <shortName evidence="8">PS</shortName>
        <ecNumber evidence="8">6.3.2.1</ecNumber>
    </recommendedName>
    <alternativeName>
        <fullName evidence="8">Pantoate--beta-alanine ligase</fullName>
    </alternativeName>
    <alternativeName>
        <fullName evidence="8">Pantoate-activating enzyme</fullName>
    </alternativeName>
</protein>
<evidence type="ECO:0000313" key="10">
    <source>
        <dbReference type="Proteomes" id="UP001238805"/>
    </source>
</evidence>
<proteinExistence type="inferred from homology"/>
<keyword evidence="3 8" id="KW-0436">Ligase</keyword>
<evidence type="ECO:0000256" key="2">
    <source>
        <dbReference type="ARBA" id="ARBA00009256"/>
    </source>
</evidence>
<dbReference type="CDD" id="cd00560">
    <property type="entry name" value="PanC"/>
    <property type="match status" value="1"/>
</dbReference>
<comment type="function">
    <text evidence="8">Catalyzes the condensation of pantoate with beta-alanine in an ATP-dependent reaction via a pantoyl-adenylate intermediate.</text>
</comment>
<dbReference type="InterPro" id="IPR014729">
    <property type="entry name" value="Rossmann-like_a/b/a_fold"/>
</dbReference>
<keyword evidence="5 8" id="KW-0547">Nucleotide-binding</keyword>
<feature type="binding site" evidence="8">
    <location>
        <begin position="25"/>
        <end position="32"/>
    </location>
    <ligand>
        <name>ATP</name>
        <dbReference type="ChEBI" id="CHEBI:30616"/>
    </ligand>
</feature>
<organism evidence="9 10">
    <name type="scientific">Corynebacterium suedekumii</name>
    <dbReference type="NCBI Taxonomy" id="3049801"/>
    <lineage>
        <taxon>Bacteria</taxon>
        <taxon>Bacillati</taxon>
        <taxon>Actinomycetota</taxon>
        <taxon>Actinomycetes</taxon>
        <taxon>Mycobacteriales</taxon>
        <taxon>Corynebacteriaceae</taxon>
        <taxon>Corynebacterium</taxon>
    </lineage>
</organism>
<keyword evidence="6 8" id="KW-0067">ATP-binding</keyword>
<keyword evidence="10" id="KW-1185">Reference proteome</keyword>
<dbReference type="HAMAP" id="MF_00158">
    <property type="entry name" value="PanC"/>
    <property type="match status" value="1"/>
</dbReference>
<sequence length="270" mass="28897">MQLLRAVAEAHAFRPVGSVGLVPTMGALHSGHGELVRLAAAENDHVVVSIFVNPLQFTDLGDCEDYRRYPRDLDRDVAFLEILGVDAVVAPSVEEMYPGGVPEVWVRSGTMGERLEGASRPGHFDGVTTVVAKLFALLAPDRAYFGEKDAQQLAIIERMVADLTLPVTVRPVPIIRGADGLAESSRNQHLTARAREQALVLPRTLATLAAGEVTVDEARARLAGAEGVELDHLEVVDPGTLLPVDHPGPGDLAVAAIHVGGTRLIDNRRL</sequence>
<dbReference type="SUPFAM" id="SSF52374">
    <property type="entry name" value="Nucleotidylyl transferase"/>
    <property type="match status" value="1"/>
</dbReference>
<feature type="binding site" evidence="8">
    <location>
        <position position="175"/>
    </location>
    <ligand>
        <name>ATP</name>
        <dbReference type="ChEBI" id="CHEBI:30616"/>
    </ligand>
</feature>
<evidence type="ECO:0000256" key="4">
    <source>
        <dbReference type="ARBA" id="ARBA00022655"/>
    </source>
</evidence>
<evidence type="ECO:0000256" key="3">
    <source>
        <dbReference type="ARBA" id="ARBA00022598"/>
    </source>
</evidence>
<evidence type="ECO:0000313" key="9">
    <source>
        <dbReference type="EMBL" id="WIM71061.1"/>
    </source>
</evidence>
<feature type="binding site" evidence="8">
    <location>
        <begin position="146"/>
        <end position="149"/>
    </location>
    <ligand>
        <name>ATP</name>
        <dbReference type="ChEBI" id="CHEBI:30616"/>
    </ligand>
</feature>
<dbReference type="PANTHER" id="PTHR21299">
    <property type="entry name" value="CYTIDYLATE KINASE/PANTOATE-BETA-ALANINE LIGASE"/>
    <property type="match status" value="1"/>
</dbReference>
<keyword evidence="4 8" id="KW-0566">Pantothenate biosynthesis</keyword>
<dbReference type="Pfam" id="PF02569">
    <property type="entry name" value="Pantoate_ligase"/>
    <property type="match status" value="1"/>
</dbReference>
<dbReference type="GO" id="GO:0016874">
    <property type="term" value="F:ligase activity"/>
    <property type="evidence" value="ECO:0007669"/>
    <property type="project" value="UniProtKB-KW"/>
</dbReference>
<dbReference type="Proteomes" id="UP001238805">
    <property type="component" value="Chromosome"/>
</dbReference>
<name>A0ABY8VPW9_9CORY</name>
<reference evidence="9 10" key="1">
    <citation type="submission" date="2023-05" db="EMBL/GenBank/DDBJ databases">
        <title>Corynebacterium suedekumii sp. nov. and Corynebacterium breve sp. nov. isolated from raw cow's milk.</title>
        <authorList>
            <person name="Baer M.K."/>
            <person name="Mehl L."/>
            <person name="Hellmuth R."/>
            <person name="Marke G."/>
            <person name="Lipski A."/>
        </authorList>
    </citation>
    <scope>NUCLEOTIDE SEQUENCE [LARGE SCALE GENOMIC DNA]</scope>
    <source>
        <strain evidence="9 10">LM112</strain>
    </source>
</reference>
<dbReference type="EC" id="6.3.2.1" evidence="8"/>
<feature type="active site" description="Proton donor" evidence="8">
    <location>
        <position position="32"/>
    </location>
</feature>
<comment type="pathway">
    <text evidence="1 8">Cofactor biosynthesis; (R)-pantothenate biosynthesis; (R)-pantothenate from (R)-pantoate and beta-alanine: step 1/1.</text>
</comment>
<dbReference type="InterPro" id="IPR003721">
    <property type="entry name" value="Pantoate_ligase"/>
</dbReference>
<evidence type="ECO:0000256" key="8">
    <source>
        <dbReference type="HAMAP-Rule" id="MF_00158"/>
    </source>
</evidence>
<accession>A0ABY8VPW9</accession>
<evidence type="ECO:0000256" key="7">
    <source>
        <dbReference type="ARBA" id="ARBA00048258"/>
    </source>
</evidence>
<dbReference type="RefSeq" id="WP_284875636.1">
    <property type="nucleotide sequence ID" value="NZ_CP126970.1"/>
</dbReference>
<comment type="similarity">
    <text evidence="2 8">Belongs to the pantothenate synthetase family.</text>
</comment>
<evidence type="ECO:0000256" key="5">
    <source>
        <dbReference type="ARBA" id="ARBA00022741"/>
    </source>
</evidence>
<comment type="miscellaneous">
    <text evidence="8">The reaction proceeds by a bi uni uni bi ping pong mechanism.</text>
</comment>
<feature type="binding site" evidence="8">
    <location>
        <begin position="183"/>
        <end position="186"/>
    </location>
    <ligand>
        <name>ATP</name>
        <dbReference type="ChEBI" id="CHEBI:30616"/>
    </ligand>
</feature>
<dbReference type="EMBL" id="CP126970">
    <property type="protein sequence ID" value="WIM71061.1"/>
    <property type="molecule type" value="Genomic_DNA"/>
</dbReference>
<dbReference type="InterPro" id="IPR042176">
    <property type="entry name" value="Pantoate_ligase_C"/>
</dbReference>
<dbReference type="PANTHER" id="PTHR21299:SF1">
    <property type="entry name" value="PANTOATE--BETA-ALANINE LIGASE"/>
    <property type="match status" value="1"/>
</dbReference>
<dbReference type="Gene3D" id="3.30.1300.10">
    <property type="entry name" value="Pantoate-beta-alanine ligase, C-terminal domain"/>
    <property type="match status" value="1"/>
</dbReference>
<comment type="subunit">
    <text evidence="8">Homodimer.</text>
</comment>